<dbReference type="InterPro" id="IPR017850">
    <property type="entry name" value="Alkaline_phosphatase_core_sf"/>
</dbReference>
<dbReference type="Gene3D" id="3.40.720.10">
    <property type="entry name" value="Alkaline Phosphatase, subunit A"/>
    <property type="match status" value="1"/>
</dbReference>
<dbReference type="AlphaFoldDB" id="A0A6H5GAF6"/>
<evidence type="ECO:0000313" key="1">
    <source>
        <dbReference type="EMBL" id="CAA9999728.1"/>
    </source>
</evidence>
<dbReference type="OrthoDB" id="10012954at2759"/>
<accession>A0A6H5GAF6</accession>
<dbReference type="EMBL" id="CADCXU010009040">
    <property type="protein sequence ID" value="CAA9999728.1"/>
    <property type="molecule type" value="Genomic_DNA"/>
</dbReference>
<name>A0A6H5GAF6_9HEMI</name>
<protein>
    <submittedName>
        <fullName evidence="1">Uncharacterized protein</fullName>
    </submittedName>
</protein>
<evidence type="ECO:0000313" key="2">
    <source>
        <dbReference type="Proteomes" id="UP000479000"/>
    </source>
</evidence>
<dbReference type="SUPFAM" id="SSF53649">
    <property type="entry name" value="Alkaline phosphatase-like"/>
    <property type="match status" value="1"/>
</dbReference>
<proteinExistence type="predicted"/>
<dbReference type="Proteomes" id="UP000479000">
    <property type="component" value="Unassembled WGS sequence"/>
</dbReference>
<keyword evidence="2" id="KW-1185">Reference proteome</keyword>
<reference evidence="1 2" key="1">
    <citation type="submission" date="2020-02" db="EMBL/GenBank/DDBJ databases">
        <authorList>
            <person name="Ferguson B K."/>
        </authorList>
    </citation>
    <scope>NUCLEOTIDE SEQUENCE [LARGE SCALE GENOMIC DNA]</scope>
</reference>
<gene>
    <name evidence="1" type="ORF">NTEN_LOCUS5993</name>
</gene>
<organism evidence="1 2">
    <name type="scientific">Nesidiocoris tenuis</name>
    <dbReference type="NCBI Taxonomy" id="355587"/>
    <lineage>
        <taxon>Eukaryota</taxon>
        <taxon>Metazoa</taxon>
        <taxon>Ecdysozoa</taxon>
        <taxon>Arthropoda</taxon>
        <taxon>Hexapoda</taxon>
        <taxon>Insecta</taxon>
        <taxon>Pterygota</taxon>
        <taxon>Neoptera</taxon>
        <taxon>Paraneoptera</taxon>
        <taxon>Hemiptera</taxon>
        <taxon>Heteroptera</taxon>
        <taxon>Panheteroptera</taxon>
        <taxon>Cimicomorpha</taxon>
        <taxon>Miridae</taxon>
        <taxon>Dicyphina</taxon>
        <taxon>Nesidiocoris</taxon>
    </lineage>
</organism>
<sequence>MWKYCVLSRHHWFDLFIPESWPYTKIFFIALQALSPGTAVPLLISSPYKNARRNEVTYHMTNLLDIAPTVLDWFQLLNSTSPTFGSGKSLMPLLKKAMPETPISAKKWTRLVFHGNASSNYHRWTEMRKILFEIFYKSIQFKVKFILAKQDRIFTASYPTNKNG</sequence>